<evidence type="ECO:0000313" key="7">
    <source>
        <dbReference type="EMBL" id="CAI5450772.1"/>
    </source>
</evidence>
<keyword evidence="3" id="KW-0378">Hydrolase</keyword>
<comment type="caution">
    <text evidence="7">The sequence shown here is derived from an EMBL/GenBank/DDBJ whole genome shotgun (WGS) entry which is preliminary data.</text>
</comment>
<dbReference type="Pfam" id="PF00135">
    <property type="entry name" value="COesterase"/>
    <property type="match status" value="1"/>
</dbReference>
<keyword evidence="8" id="KW-1185">Reference proteome</keyword>
<dbReference type="PANTHER" id="PTHR22989">
    <property type="entry name" value="UNCHARACTERIZED DUF13 C.ELEGANS"/>
    <property type="match status" value="1"/>
</dbReference>
<evidence type="ECO:0000256" key="2">
    <source>
        <dbReference type="ARBA" id="ARBA00022487"/>
    </source>
</evidence>
<accession>A0A9P1IV58</accession>
<organism evidence="7 8">
    <name type="scientific">Caenorhabditis angaria</name>
    <dbReference type="NCBI Taxonomy" id="860376"/>
    <lineage>
        <taxon>Eukaryota</taxon>
        <taxon>Metazoa</taxon>
        <taxon>Ecdysozoa</taxon>
        <taxon>Nematoda</taxon>
        <taxon>Chromadorea</taxon>
        <taxon>Rhabditida</taxon>
        <taxon>Rhabditina</taxon>
        <taxon>Rhabditomorpha</taxon>
        <taxon>Rhabditoidea</taxon>
        <taxon>Rhabditidae</taxon>
        <taxon>Peloderinae</taxon>
        <taxon>Caenorhabditis</taxon>
    </lineage>
</organism>
<feature type="domain" description="Methyltransferase FkbM" evidence="6">
    <location>
        <begin position="144"/>
        <end position="334"/>
    </location>
</feature>
<keyword evidence="2" id="KW-0719">Serine esterase</keyword>
<dbReference type="InterPro" id="IPR002018">
    <property type="entry name" value="CarbesteraseB"/>
</dbReference>
<dbReference type="Gene3D" id="3.40.50.1820">
    <property type="entry name" value="alpha/beta hydrolase"/>
    <property type="match status" value="1"/>
</dbReference>
<dbReference type="InterPro" id="IPR019826">
    <property type="entry name" value="Carboxylesterase_B_AS"/>
</dbReference>
<protein>
    <recommendedName>
        <fullName evidence="9">Carboxylesterase type B domain-containing protein</fullName>
    </recommendedName>
</protein>
<evidence type="ECO:0000259" key="5">
    <source>
        <dbReference type="Pfam" id="PF00135"/>
    </source>
</evidence>
<keyword evidence="4" id="KW-0812">Transmembrane</keyword>
<keyword evidence="4" id="KW-1133">Transmembrane helix</keyword>
<dbReference type="SUPFAM" id="SSF53474">
    <property type="entry name" value="alpha/beta-Hydrolases"/>
    <property type="match status" value="1"/>
</dbReference>
<dbReference type="PANTHER" id="PTHR22989:SF21">
    <property type="entry name" value="METHYLTRANSFERASE FKBM DOMAIN-CONTAINING PROTEIN"/>
    <property type="match status" value="1"/>
</dbReference>
<dbReference type="InterPro" id="IPR029058">
    <property type="entry name" value="AB_hydrolase_fold"/>
</dbReference>
<dbReference type="EMBL" id="CANHGI010000005">
    <property type="protein sequence ID" value="CAI5450772.1"/>
    <property type="molecule type" value="Genomic_DNA"/>
</dbReference>
<evidence type="ECO:0000256" key="4">
    <source>
        <dbReference type="SAM" id="Phobius"/>
    </source>
</evidence>
<dbReference type="Pfam" id="PF05050">
    <property type="entry name" value="Methyltransf_21"/>
    <property type="match status" value="1"/>
</dbReference>
<evidence type="ECO:0000259" key="6">
    <source>
        <dbReference type="Pfam" id="PF05050"/>
    </source>
</evidence>
<dbReference type="GO" id="GO:0052689">
    <property type="term" value="F:carboxylic ester hydrolase activity"/>
    <property type="evidence" value="ECO:0007669"/>
    <property type="project" value="UniProtKB-KW"/>
</dbReference>
<sequence length="823" mass="95148">MDKPSLLYVEKTSNFLRRKDRSIFLVFLVFIIFTAFSWSFGADKKCTLKNLSAHELYKIRESALEYQGVLKSSDGIGYVFNNQDQKDFEPYPIFEELGKLPKCENSDKSSNFDPKALLQAFHSCIDPIFEDELENLNTSEFSWNFCAATKKCDNLTEFKDLPIKGFRNQHEIKWAILPNCMEENVMVTLGIGHDVDAEIRLNRTLPNTKFYGADPVIEPNLQLYSSFGKFFPFAVGREAGVTTFRILPNQNQRTRKYFNQDVTTVDVTYFLKNILKLSKIDFLWLDIEGGETFFLDFFHRGNQFDLAGISICQFNIELHPVLWKGGYQRVYDFLTQIRKENRFIFLKPMKTEKGIFRLFFINVEDPKYILESIHWIHCEIHNFGGNPKLLTLAGHSGGGTLANAITSSPQSRGLIAQQMIMSAPDGTKTRSSNSKILKTIGKRFTFCENFECLRNISAQELLDAQLDIYKFGRNFITEPHVDGEFIIDYNDILMSSENFQKIPTIIGTVTGEMSESIYSQDENGVANLTRVRELCEHFAYRNGYSNPEILAGKCAKRFGELVRPQFFSDEIEFFMPARRTAQAHESSKNVLMYSYKYSGAGEVFNKYMANTPAPMHSEDLVYVFGTHRKSEKMKMKDYLIEKVYSGIFADFVNFKKPLENENENWEIFEENNGARYFEIDFDENGKLIGNGMRNGYYQDAHKFWNEDVKKNFPKTHMEIFPNSTDSLSMTVVIEPLESHHTQKSSDSYKNLETMQLLYLEADAFLEDLKSGKISVLEEDLDHSHQSIHVFLLTVGCILLIAILYLAFTHWLMHRKREGYMLLK</sequence>
<dbReference type="PROSITE" id="PS00122">
    <property type="entry name" value="CARBOXYLESTERASE_B_1"/>
    <property type="match status" value="1"/>
</dbReference>
<gene>
    <name evidence="7" type="ORF">CAMP_LOCUS13409</name>
</gene>
<keyword evidence="4" id="KW-0472">Membrane</keyword>
<feature type="transmembrane region" description="Helical" evidence="4">
    <location>
        <begin position="21"/>
        <end position="40"/>
    </location>
</feature>
<proteinExistence type="inferred from homology"/>
<dbReference type="AlphaFoldDB" id="A0A9P1IV58"/>
<evidence type="ECO:0000256" key="3">
    <source>
        <dbReference type="ARBA" id="ARBA00022801"/>
    </source>
</evidence>
<feature type="transmembrane region" description="Helical" evidence="4">
    <location>
        <begin position="787"/>
        <end position="807"/>
    </location>
</feature>
<dbReference type="Proteomes" id="UP001152747">
    <property type="component" value="Unassembled WGS sequence"/>
</dbReference>
<feature type="domain" description="Carboxylesterase type B" evidence="5">
    <location>
        <begin position="371"/>
        <end position="704"/>
    </location>
</feature>
<dbReference type="InterPro" id="IPR006342">
    <property type="entry name" value="FkbM_mtfrase"/>
</dbReference>
<reference evidence="7" key="1">
    <citation type="submission" date="2022-11" db="EMBL/GenBank/DDBJ databases">
        <authorList>
            <person name="Kikuchi T."/>
        </authorList>
    </citation>
    <scope>NUCLEOTIDE SEQUENCE</scope>
    <source>
        <strain evidence="7">PS1010</strain>
    </source>
</reference>
<evidence type="ECO:0000313" key="8">
    <source>
        <dbReference type="Proteomes" id="UP001152747"/>
    </source>
</evidence>
<comment type="similarity">
    <text evidence="1">Belongs to the type-B carboxylesterase/lipase family.</text>
</comment>
<evidence type="ECO:0000256" key="1">
    <source>
        <dbReference type="ARBA" id="ARBA00005964"/>
    </source>
</evidence>
<name>A0A9P1IV58_9PELO</name>
<evidence type="ECO:0008006" key="9">
    <source>
        <dbReference type="Google" id="ProtNLM"/>
    </source>
</evidence>